<keyword evidence="1" id="KW-0343">GTPase activation</keyword>
<dbReference type="InterPro" id="IPR037278">
    <property type="entry name" value="ARFGAP/RecO"/>
</dbReference>
<evidence type="ECO:0000256" key="4">
    <source>
        <dbReference type="ARBA" id="ARBA00022833"/>
    </source>
</evidence>
<evidence type="ECO:0000313" key="10">
    <source>
        <dbReference type="EnsemblPlants" id="cds.evm.model.02.890"/>
    </source>
</evidence>
<evidence type="ECO:0000259" key="9">
    <source>
        <dbReference type="PROSITE" id="PS50115"/>
    </source>
</evidence>
<dbReference type="Gene3D" id="2.60.40.150">
    <property type="entry name" value="C2 domain"/>
    <property type="match status" value="1"/>
</dbReference>
<dbReference type="InterPro" id="IPR001164">
    <property type="entry name" value="ArfGAP_dom"/>
</dbReference>
<feature type="compositionally biased region" description="Polar residues" evidence="7">
    <location>
        <begin position="1249"/>
        <end position="1273"/>
    </location>
</feature>
<dbReference type="OMA" id="VEHLCEQ"/>
<dbReference type="CDD" id="cd04038">
    <property type="entry name" value="C2_ArfGAP"/>
    <property type="match status" value="1"/>
</dbReference>
<keyword evidence="3 6" id="KW-0863">Zinc-finger</keyword>
<dbReference type="Proteomes" id="UP000596661">
    <property type="component" value="Chromosome 2"/>
</dbReference>
<dbReference type="FunFam" id="2.60.40.150:FF:000190">
    <property type="entry name" value="ADP-ribosylation factor GTPase-activating protein AGD12"/>
    <property type="match status" value="1"/>
</dbReference>
<evidence type="ECO:0000256" key="5">
    <source>
        <dbReference type="ARBA" id="ARBA00022837"/>
    </source>
</evidence>
<dbReference type="GO" id="GO:0008270">
    <property type="term" value="F:zinc ion binding"/>
    <property type="evidence" value="ECO:0007669"/>
    <property type="project" value="UniProtKB-KW"/>
</dbReference>
<dbReference type="Gramene" id="evm.model.02.890">
    <property type="protein sequence ID" value="cds.evm.model.02.890"/>
    <property type="gene ID" value="evm.TU.02.890"/>
</dbReference>
<protein>
    <submittedName>
        <fullName evidence="10">Uncharacterized protein</fullName>
    </submittedName>
</protein>
<feature type="region of interest" description="Disordered" evidence="7">
    <location>
        <begin position="1834"/>
        <end position="1858"/>
    </location>
</feature>
<evidence type="ECO:0000256" key="2">
    <source>
        <dbReference type="ARBA" id="ARBA00022723"/>
    </source>
</evidence>
<evidence type="ECO:0000256" key="6">
    <source>
        <dbReference type="PROSITE-ProRule" id="PRU00288"/>
    </source>
</evidence>
<dbReference type="SUPFAM" id="SSF57863">
    <property type="entry name" value="ArfGap/RecO-like zinc finger"/>
    <property type="match status" value="1"/>
</dbReference>
<dbReference type="GO" id="GO:0005096">
    <property type="term" value="F:GTPase activator activity"/>
    <property type="evidence" value="ECO:0007669"/>
    <property type="project" value="UniProtKB-KW"/>
</dbReference>
<dbReference type="FunFam" id="1.10.220.150:FF:000009">
    <property type="entry name" value="stromal membrane-associated protein 1 isoform X1"/>
    <property type="match status" value="1"/>
</dbReference>
<reference evidence="10" key="2">
    <citation type="submission" date="2021-03" db="UniProtKB">
        <authorList>
            <consortium name="EnsemblPlants"/>
        </authorList>
    </citation>
    <scope>IDENTIFICATION</scope>
</reference>
<evidence type="ECO:0000256" key="7">
    <source>
        <dbReference type="SAM" id="MobiDB-lite"/>
    </source>
</evidence>
<dbReference type="PANTHER" id="PTHR35478">
    <property type="entry name" value="ZINC FINGER FYVE DOMAIN PROTEIN"/>
    <property type="match status" value="1"/>
</dbReference>
<organism evidence="10 11">
    <name type="scientific">Cannabis sativa</name>
    <name type="common">Hemp</name>
    <name type="synonym">Marijuana</name>
    <dbReference type="NCBI Taxonomy" id="3483"/>
    <lineage>
        <taxon>Eukaryota</taxon>
        <taxon>Viridiplantae</taxon>
        <taxon>Streptophyta</taxon>
        <taxon>Embryophyta</taxon>
        <taxon>Tracheophyta</taxon>
        <taxon>Spermatophyta</taxon>
        <taxon>Magnoliopsida</taxon>
        <taxon>eudicotyledons</taxon>
        <taxon>Gunneridae</taxon>
        <taxon>Pentapetalae</taxon>
        <taxon>rosids</taxon>
        <taxon>fabids</taxon>
        <taxon>Rosales</taxon>
        <taxon>Cannabaceae</taxon>
        <taxon>Cannabis</taxon>
    </lineage>
</organism>
<evidence type="ECO:0000313" key="11">
    <source>
        <dbReference type="Proteomes" id="UP000596661"/>
    </source>
</evidence>
<dbReference type="InterPro" id="IPR038508">
    <property type="entry name" value="ArfGAP_dom_sf"/>
</dbReference>
<dbReference type="Gene3D" id="1.10.220.150">
    <property type="entry name" value="Arf GTPase activating protein"/>
    <property type="match status" value="1"/>
</dbReference>
<feature type="region of interest" description="Disordered" evidence="7">
    <location>
        <begin position="1670"/>
        <end position="1693"/>
    </location>
</feature>
<dbReference type="InterPro" id="IPR057946">
    <property type="entry name" value="TPR_ZFYVE26"/>
</dbReference>
<feature type="region of interest" description="Disordered" evidence="7">
    <location>
        <begin position="2654"/>
        <end position="2685"/>
    </location>
</feature>
<feature type="region of interest" description="Disordered" evidence="7">
    <location>
        <begin position="1232"/>
        <end position="1273"/>
    </location>
</feature>
<feature type="compositionally biased region" description="Basic and acidic residues" evidence="7">
    <location>
        <begin position="2675"/>
        <end position="2684"/>
    </location>
</feature>
<keyword evidence="5" id="KW-0106">Calcium</keyword>
<sequence length="2877" mass="322335">MDKETEILSRLAANHIHLAQFEPLRAVIIALRDRNPELALAVLQTIVSHSGRFENVLWSSSCPSPSLLTFLATLELLQFDNATSVWSFDPESLRLRAEFLLLVQLLIDRVSEYMRRNFDLESIDVFDALCLNIQRQIRGGWEGYDPSDLAITTQTEENATKSEAEDEDMEVLCSIQRTVQLAHLDAIKECAKEGNVNKAALHIRFLHFDYGVEESEYRIVLQDLLKVVSLGWEEYGDSWHINKEKLLIIYGAALASNCRFLIQMLQVLHDGLLLKEIELYQSLDNNQIPPPLECFQRYVKELDLDSDLRNKTLSVNSVVSSCLRDMYQYARVSRQHVLECVMDTALSAVKRNQLEETSNIFSLFPRLQPLVASMGWDILSGKTTERRELMQLFWTSKSQVLRLEESSLYGNQSDEISCVEHLCDSLCYQLDISSFVACVNSGRAWNSKFSLMLSGKEQISFGSDDAQLDPFVQNFVLERLSVQSPLRVLFDVVPHIEFQDAIKLISMQPAASSSATWQRLQDIELMHMRYALESAVLALRAMQKSMSGERESHHQEPFCHLKDLQSHMDAITNIPRKIMMVNVIISLLHMDYLSLNLAHCMSSQSRTESPDTCVWEHNDLGTSEGANKMVLSFIGLLLDILRRNVPSTVTELRNAQIDGLTTSGRHALEWRVSIANRFIEEWEWRLSILQRLLPLAERQWRWEEALTVLRAAPSKLLNLCLQRSKYDIGEEAVHRFSLSAEDKATLELAEWVDNAVRRESVEEVVSCAADGTSMVQDLDFSSLRTQLGPLAAILLCIDIAATSARSAKISQQLLNQAQVMLSEIYPGVSPKIGSTYWDQIREVGVISVSRRVLKRLNELLDKDNPPAIQGILSGELIISSQKETLRQGQRERALAMLHQMIEDAHQGKRQFLSGKLHNLARAIADEEAEPNFLKGEGQPSDQKAFSDFDKEGVLGLGLRIIKKKALPSPPGDFSEQPVDYDVKETGKRLFGPISNKPTTYLSQFILHIAAIGDIVDGTDTTHDFNFFSLVYEWPKDLLTRLVFDRGSTDAASKMAEIMCADFVHEVISACVPSVYPPRSGQGWACIPVPLCIKNGTENKLPSPSSKGEPNCHDWSSILPGIPLYPLQLDIVKHLVKISPVRAVLACVFGSSILYSGSASSTSSSWHGELLEAPDTNRLFYEFALDQSERFPTLNRWIQMQTNLHRVSEFAVTTKQTADSSRVKDEVRAALKRLHEHDSDTESEVDENVGGTNMPTNLSSFNSQSGAAPDTSWQDAMKTDVPEHDNSVFLSFNWENEEPYQKAIERLIDEGKLMDALALSDRFLRKGASDQLLQLLIERGEENQSISGQNQSYGGHGIWSNSWQYCLRLKDKQLAARVALKYMHRWELNAALDVLTMCSCHLPKSDPITNEVMHMKQALQRYSHILSADNHYSSWQEVEAECKQDPEGLALRLAEKGAVSAALDVAESAGLSIDLRRELQGRQLVKLLTADPLNGGGPAEASRFLSSLRDSDDALPVAMGAMQLLPNLRSKQLLVHFFLKRREGNLSDTEVSRLNSWALGLRVLAALPLPWQQRCSSLHEHPHLLLEVLLMRKQLQSAALILKEFPSLRDNSLIISYAAKAIVFNFSSPAREPRVSISGMRPKQKTRTGTPVRSSFSNSLSNLQKEARRAFSWGPRNTGDNPAPKDSYRKRKSSGLSPSERVAWEAMAGIQEDHVSTYSVDGQERLPSVLITEEWMLTGDTIKDDAVRLSHRYESAPDITLFKALLSLCSDESVSAKNAMDLCVNQMKNVLSSRQLPENASMEVIGRAYYATEIFVQGLQYAKSLLRKTVGVSDFSSNSERSRDTDDASSDAGSSTIGSQATDELSEVLSQADIWLGRSELLQSLLGSGIAVSLDDIADKESSARLRDRLIVDERYSMAVYTCKKCKIDIFPVWNAWGLALIRMEHYAQARVKFKQAFQLYKGDPEPVITEIVNTIEGGPPVDMLSVRSMYEHLAKSAPTILDDSLSADSYLNVLYMPSTFPRSEKSRLFPECANDNSTYGSEFEDGPRSNLDYNRYNECVNYLQEYARQKLLEFMFRHGQFNDACMLFFPPNAVPLPPQPSTVGVATSSSSPQRQDNLATDYGTIDELCDLCVSYGAMPVLEEVISARMAATEPQDEAVSQYTAAVLARICLYCETHKHFNFLYQFQVIKKDHVAAGLCCIQLFLNSAFLEEAIKHLEHAKMHFDEGLSARYKGDSTKLVTKGVRGKSASEKLTEEGLVKFSARVSIQVEVVKSYNDADGPQWLYSLFGNPNDPETFRRRCKIAESLVEKNFDLAFQVIYEFNLPAVDIYAGVAASLAERKKGSQLTEFFRNIKGTIDDDDWDQVLGAAINVYANKHKERPDRLIDMLTSSHRKVLACVVCGRLKSAFQIASRSGSVADVQYVAHQLLTSGIAETDSGTKLKNCDIAAVASREGSGPYNELPIKLEGLKLCNWVFVGTLPDRLETFTQQDNPGPTDVSGSVACLYDLLCSETECWKYHNDQSAFSGTQQRMENFLQQDGNQLCADCGTPDPKWVSLNFGVLICIKCSGVHRSLGVHITKVLSVKLDEWNAEEVGNLVSLGGNTAINNVYEACMPENFRKPKSDSSPEERSEFIRKKYELQQFLTTADRMSCPFIPSDKKSSASSNNSPGTGSLGQEKKHYDKQATRHRIGHAFRNSWGRRDDFKATKKYNSSSAGMVEFVGLIKVNVVKGTNLAIRDVMTSDPYVILALGHQSVKTRVIKNNLNPVWNESLMLSIPEQIPPLKVLVYDKDKFKTDDFMGEAEIDIQPLVTAAKAYENSTIDESTQLGKWIASKDNTLVKDGVIYLTDGKVKQEISLRLQNVERGVLEIELECLPLTQ</sequence>
<dbReference type="Pfam" id="PF01412">
    <property type="entry name" value="ArfGap"/>
    <property type="match status" value="1"/>
</dbReference>
<dbReference type="PROSITE" id="PS50004">
    <property type="entry name" value="C2"/>
    <property type="match status" value="1"/>
</dbReference>
<evidence type="ECO:0000259" key="8">
    <source>
        <dbReference type="PROSITE" id="PS50004"/>
    </source>
</evidence>
<keyword evidence="2" id="KW-0479">Metal-binding</keyword>
<dbReference type="CDD" id="cd08204">
    <property type="entry name" value="ArfGap"/>
    <property type="match status" value="1"/>
</dbReference>
<evidence type="ECO:0000256" key="3">
    <source>
        <dbReference type="ARBA" id="ARBA00022771"/>
    </source>
</evidence>
<feature type="compositionally biased region" description="Polar residues" evidence="7">
    <location>
        <begin position="1646"/>
        <end position="1658"/>
    </location>
</feature>
<dbReference type="SMART" id="SM00105">
    <property type="entry name" value="ArfGap"/>
    <property type="match status" value="1"/>
</dbReference>
<dbReference type="SUPFAM" id="SSF49562">
    <property type="entry name" value="C2 domain (Calcium/lipid-binding domain, CaLB)"/>
    <property type="match status" value="1"/>
</dbReference>
<name>A0A803P332_CANSA</name>
<dbReference type="Pfam" id="PF25569">
    <property type="entry name" value="TPR_ZFYVE26"/>
    <property type="match status" value="1"/>
</dbReference>
<dbReference type="Pfam" id="PF00168">
    <property type="entry name" value="C2"/>
    <property type="match status" value="1"/>
</dbReference>
<feature type="compositionally biased region" description="Low complexity" evidence="7">
    <location>
        <begin position="1849"/>
        <end position="1858"/>
    </location>
</feature>
<dbReference type="EnsemblPlants" id="evm.model.02.890">
    <property type="protein sequence ID" value="cds.evm.model.02.890"/>
    <property type="gene ID" value="evm.TU.02.890"/>
</dbReference>
<dbReference type="PANTHER" id="PTHR35478:SF1">
    <property type="entry name" value="ZINC FINGER FYVE DOMAIN-CONTAINING PROTEIN 26"/>
    <property type="match status" value="1"/>
</dbReference>
<keyword evidence="4" id="KW-0862">Zinc</keyword>
<feature type="domain" description="Arf-GAP" evidence="9">
    <location>
        <begin position="2528"/>
        <end position="2650"/>
    </location>
</feature>
<dbReference type="EMBL" id="UZAU01000140">
    <property type="status" value="NOT_ANNOTATED_CDS"/>
    <property type="molecule type" value="Genomic_DNA"/>
</dbReference>
<feature type="compositionally biased region" description="Low complexity" evidence="7">
    <location>
        <begin position="2661"/>
        <end position="2670"/>
    </location>
</feature>
<dbReference type="SMART" id="SM00239">
    <property type="entry name" value="C2"/>
    <property type="match status" value="1"/>
</dbReference>
<dbReference type="PROSITE" id="PS50115">
    <property type="entry name" value="ARFGAP"/>
    <property type="match status" value="1"/>
</dbReference>
<dbReference type="InterPro" id="IPR000008">
    <property type="entry name" value="C2_dom"/>
</dbReference>
<feature type="region of interest" description="Disordered" evidence="7">
    <location>
        <begin position="1631"/>
        <end position="1658"/>
    </location>
</feature>
<reference evidence="10" key="1">
    <citation type="submission" date="2018-11" db="EMBL/GenBank/DDBJ databases">
        <authorList>
            <person name="Grassa J C."/>
        </authorList>
    </citation>
    <scope>NUCLEOTIDE SEQUENCE [LARGE SCALE GENOMIC DNA]</scope>
</reference>
<keyword evidence="11" id="KW-1185">Reference proteome</keyword>
<feature type="domain" description="C2" evidence="8">
    <location>
        <begin position="2699"/>
        <end position="2819"/>
    </location>
</feature>
<proteinExistence type="predicted"/>
<dbReference type="InterPro" id="IPR035892">
    <property type="entry name" value="C2_domain_sf"/>
</dbReference>
<dbReference type="PRINTS" id="PR00405">
    <property type="entry name" value="REVINTRACTNG"/>
</dbReference>
<accession>A0A803P332</accession>
<evidence type="ECO:0000256" key="1">
    <source>
        <dbReference type="ARBA" id="ARBA00022468"/>
    </source>
</evidence>